<evidence type="ECO:0000313" key="2">
    <source>
        <dbReference type="Proteomes" id="UP001163321"/>
    </source>
</evidence>
<gene>
    <name evidence="1" type="ORF">PsorP6_009062</name>
</gene>
<dbReference type="Proteomes" id="UP001163321">
    <property type="component" value="Chromosome 5"/>
</dbReference>
<accession>A0ACC0W058</accession>
<dbReference type="EMBL" id="CM047584">
    <property type="protein sequence ID" value="KAI9912134.1"/>
    <property type="molecule type" value="Genomic_DNA"/>
</dbReference>
<reference evidence="1 2" key="1">
    <citation type="journal article" date="2022" name="bioRxiv">
        <title>The genome of the oomycete Peronosclerospora sorghi, a cosmopolitan pathogen of maize and sorghum, is inflated with dispersed pseudogenes.</title>
        <authorList>
            <person name="Fletcher K."/>
            <person name="Martin F."/>
            <person name="Isakeit T."/>
            <person name="Cavanaugh K."/>
            <person name="Magill C."/>
            <person name="Michelmore R."/>
        </authorList>
    </citation>
    <scope>NUCLEOTIDE SEQUENCE [LARGE SCALE GENOMIC DNA]</scope>
    <source>
        <strain evidence="1">P6</strain>
    </source>
</reference>
<comment type="caution">
    <text evidence="1">The sequence shown here is derived from an EMBL/GenBank/DDBJ whole genome shotgun (WGS) entry which is preliminary data.</text>
</comment>
<proteinExistence type="predicted"/>
<evidence type="ECO:0000313" key="1">
    <source>
        <dbReference type="EMBL" id="KAI9912134.1"/>
    </source>
</evidence>
<keyword evidence="2" id="KW-1185">Reference proteome</keyword>
<name>A0ACC0W058_9STRA</name>
<sequence>MPLKSGQFMLARPNAALMRRSFSFWSKQVSSNKLLASPAPLTPKKAPASLSPSRKTMVTRWGVLTDTAFHLFDNSTAKLLISLDLAKLQLIKSSEQPSSDVSRLFPLKLYAKGTMYVLYVSSYAQLQSWEYKIDLHRRELLIP</sequence>
<protein>
    <submittedName>
        <fullName evidence="1">Uncharacterized protein</fullName>
    </submittedName>
</protein>
<organism evidence="1 2">
    <name type="scientific">Peronosclerospora sorghi</name>
    <dbReference type="NCBI Taxonomy" id="230839"/>
    <lineage>
        <taxon>Eukaryota</taxon>
        <taxon>Sar</taxon>
        <taxon>Stramenopiles</taxon>
        <taxon>Oomycota</taxon>
        <taxon>Peronosporomycetes</taxon>
        <taxon>Peronosporales</taxon>
        <taxon>Peronosporaceae</taxon>
        <taxon>Peronosclerospora</taxon>
    </lineage>
</organism>